<sequence>MSWQWRSVVGVWAFAVVCAVLVGALSLPGQHLVWVGLSFAGCVIGTLCVQLATGRKDGYVDRVTRSLAGAVVVLAVASGIFALIGLV</sequence>
<accession>A0AAQ2C4H2</accession>
<proteinExistence type="predicted"/>
<evidence type="ECO:0000313" key="3">
    <source>
        <dbReference type="Proteomes" id="UP000297403"/>
    </source>
</evidence>
<organism evidence="2 3">
    <name type="scientific">Cryobacterium shii</name>
    <dbReference type="NCBI Taxonomy" id="1259235"/>
    <lineage>
        <taxon>Bacteria</taxon>
        <taxon>Bacillati</taxon>
        <taxon>Actinomycetota</taxon>
        <taxon>Actinomycetes</taxon>
        <taxon>Micrococcales</taxon>
        <taxon>Microbacteriaceae</taxon>
        <taxon>Cryobacterium</taxon>
    </lineage>
</organism>
<name>A0AAQ2C4H2_9MICO</name>
<gene>
    <name evidence="2" type="ORF">E3O49_13750</name>
</gene>
<protein>
    <submittedName>
        <fullName evidence="2">Uncharacterized protein</fullName>
    </submittedName>
</protein>
<reference evidence="2 3" key="1">
    <citation type="submission" date="2019-03" db="EMBL/GenBank/DDBJ databases">
        <title>Genomics of glacier-inhabiting Cryobacterium strains.</title>
        <authorList>
            <person name="Liu Q."/>
            <person name="Xin Y.-H."/>
        </authorList>
    </citation>
    <scope>NUCLEOTIDE SEQUENCE [LARGE SCALE GENOMIC DNA]</scope>
    <source>
        <strain evidence="3">TMT1-22</strain>
    </source>
</reference>
<dbReference type="RefSeq" id="WP_134365292.1">
    <property type="nucleotide sequence ID" value="NZ_SOFY01000074.1"/>
</dbReference>
<feature type="transmembrane region" description="Helical" evidence="1">
    <location>
        <begin position="66"/>
        <end position="86"/>
    </location>
</feature>
<dbReference type="EMBL" id="SOFY01000074">
    <property type="protein sequence ID" value="TFC42798.1"/>
    <property type="molecule type" value="Genomic_DNA"/>
</dbReference>
<evidence type="ECO:0000256" key="1">
    <source>
        <dbReference type="SAM" id="Phobius"/>
    </source>
</evidence>
<keyword evidence="1" id="KW-0812">Transmembrane</keyword>
<keyword evidence="1" id="KW-0472">Membrane</keyword>
<dbReference type="Proteomes" id="UP000297403">
    <property type="component" value="Unassembled WGS sequence"/>
</dbReference>
<keyword evidence="3" id="KW-1185">Reference proteome</keyword>
<evidence type="ECO:0000313" key="2">
    <source>
        <dbReference type="EMBL" id="TFC42798.1"/>
    </source>
</evidence>
<keyword evidence="1" id="KW-1133">Transmembrane helix</keyword>
<feature type="transmembrane region" description="Helical" evidence="1">
    <location>
        <begin position="33"/>
        <end position="54"/>
    </location>
</feature>
<feature type="transmembrane region" description="Helical" evidence="1">
    <location>
        <begin position="7"/>
        <end position="27"/>
    </location>
</feature>
<dbReference type="AlphaFoldDB" id="A0AAQ2C4H2"/>
<comment type="caution">
    <text evidence="2">The sequence shown here is derived from an EMBL/GenBank/DDBJ whole genome shotgun (WGS) entry which is preliminary data.</text>
</comment>